<accession>A0ABS8YQV5</accession>
<proteinExistence type="predicted"/>
<evidence type="ECO:0000313" key="2">
    <source>
        <dbReference type="Proteomes" id="UP001199916"/>
    </source>
</evidence>
<dbReference type="EMBL" id="JAJNBZ010000039">
    <property type="protein sequence ID" value="MCE5173005.1"/>
    <property type="molecule type" value="Genomic_DNA"/>
</dbReference>
<evidence type="ECO:0000313" key="1">
    <source>
        <dbReference type="EMBL" id="MCE5173005.1"/>
    </source>
</evidence>
<organism evidence="1 2">
    <name type="scientific">Paenibacillus profundus</name>
    <dbReference type="NCBI Taxonomy" id="1173085"/>
    <lineage>
        <taxon>Bacteria</taxon>
        <taxon>Bacillati</taxon>
        <taxon>Bacillota</taxon>
        <taxon>Bacilli</taxon>
        <taxon>Bacillales</taxon>
        <taxon>Paenibacillaceae</taxon>
        <taxon>Paenibacillus</taxon>
    </lineage>
</organism>
<reference evidence="1 2" key="1">
    <citation type="submission" date="2021-11" db="EMBL/GenBank/DDBJ databases">
        <title>Draft genome sequence of Paenibacillus profundus YoMME, a new Gram-positive bacteria with exoelectrogenic properties.</title>
        <authorList>
            <person name="Hubenova Y."/>
            <person name="Hubenova E."/>
            <person name="Manasiev Y."/>
            <person name="Peykov S."/>
            <person name="Mitov M."/>
        </authorList>
    </citation>
    <scope>NUCLEOTIDE SEQUENCE [LARGE SCALE GENOMIC DNA]</scope>
    <source>
        <strain evidence="1 2">YoMME</strain>
    </source>
</reference>
<keyword evidence="2" id="KW-1185">Reference proteome</keyword>
<protein>
    <submittedName>
        <fullName evidence="1">Uncharacterized protein</fullName>
    </submittedName>
</protein>
<sequence>MVHYSREKLASNDDYGLKIIYENGEKVLIDEKDNVKYYEVFKADGTPVPLEKYMESLKKGRILAAQISSKSNLYKNTDAEELVNPLNVVDMSYYSEKQKWSELMTPRKASADLNCTGSALPCPISKGKLSHQLKIGARD</sequence>
<name>A0ABS8YQV5_9BACL</name>
<comment type="caution">
    <text evidence="1">The sequence shown here is derived from an EMBL/GenBank/DDBJ whole genome shotgun (WGS) entry which is preliminary data.</text>
</comment>
<gene>
    <name evidence="1" type="ORF">LQV63_27460</name>
</gene>
<dbReference type="Proteomes" id="UP001199916">
    <property type="component" value="Unassembled WGS sequence"/>
</dbReference>